<feature type="compositionally biased region" description="Basic and acidic residues" evidence="1">
    <location>
        <begin position="375"/>
        <end position="388"/>
    </location>
</feature>
<proteinExistence type="predicted"/>
<dbReference type="RefSeq" id="XP_001022208.2">
    <property type="nucleotide sequence ID" value="XM_001022208.3"/>
</dbReference>
<reference evidence="3" key="1">
    <citation type="journal article" date="2006" name="PLoS Biol.">
        <title>Macronuclear genome sequence of the ciliate Tetrahymena thermophila, a model eukaryote.</title>
        <authorList>
            <person name="Eisen J.A."/>
            <person name="Coyne R.S."/>
            <person name="Wu M."/>
            <person name="Wu D."/>
            <person name="Thiagarajan M."/>
            <person name="Wortman J.R."/>
            <person name="Badger J.H."/>
            <person name="Ren Q."/>
            <person name="Amedeo P."/>
            <person name="Jones K.M."/>
            <person name="Tallon L.J."/>
            <person name="Delcher A.L."/>
            <person name="Salzberg S.L."/>
            <person name="Silva J.C."/>
            <person name="Haas B.J."/>
            <person name="Majoros W.H."/>
            <person name="Farzad M."/>
            <person name="Carlton J.M."/>
            <person name="Smith R.K. Jr."/>
            <person name="Garg J."/>
            <person name="Pearlman R.E."/>
            <person name="Karrer K.M."/>
            <person name="Sun L."/>
            <person name="Manning G."/>
            <person name="Elde N.C."/>
            <person name="Turkewitz A.P."/>
            <person name="Asai D.J."/>
            <person name="Wilkes D.E."/>
            <person name="Wang Y."/>
            <person name="Cai H."/>
            <person name="Collins K."/>
            <person name="Stewart B.A."/>
            <person name="Lee S.R."/>
            <person name="Wilamowska K."/>
            <person name="Weinberg Z."/>
            <person name="Ruzzo W.L."/>
            <person name="Wloga D."/>
            <person name="Gaertig J."/>
            <person name="Frankel J."/>
            <person name="Tsao C.-C."/>
            <person name="Gorovsky M.A."/>
            <person name="Keeling P.J."/>
            <person name="Waller R.F."/>
            <person name="Patron N.J."/>
            <person name="Cherry J.M."/>
            <person name="Stover N.A."/>
            <person name="Krieger C.J."/>
            <person name="del Toro C."/>
            <person name="Ryder H.F."/>
            <person name="Williamson S.C."/>
            <person name="Barbeau R.A."/>
            <person name="Hamilton E.P."/>
            <person name="Orias E."/>
        </authorList>
    </citation>
    <scope>NUCLEOTIDE SEQUENCE [LARGE SCALE GENOMIC DNA]</scope>
    <source>
        <strain evidence="3">SB210</strain>
    </source>
</reference>
<dbReference type="GeneID" id="7838175"/>
<name>I7MLE8_TETTS</name>
<organism evidence="2 3">
    <name type="scientific">Tetrahymena thermophila (strain SB210)</name>
    <dbReference type="NCBI Taxonomy" id="312017"/>
    <lineage>
        <taxon>Eukaryota</taxon>
        <taxon>Sar</taxon>
        <taxon>Alveolata</taxon>
        <taxon>Ciliophora</taxon>
        <taxon>Intramacronucleata</taxon>
        <taxon>Oligohymenophorea</taxon>
        <taxon>Hymenostomatida</taxon>
        <taxon>Tetrahymenina</taxon>
        <taxon>Tetrahymenidae</taxon>
        <taxon>Tetrahymena</taxon>
    </lineage>
</organism>
<accession>I7MLE8</accession>
<gene>
    <name evidence="2" type="ORF">TTHERM_00499500</name>
</gene>
<dbReference type="KEGG" id="tet:TTHERM_00499500"/>
<dbReference type="HOGENOM" id="CLU_575556_0_0_1"/>
<dbReference type="OMA" id="DALYMGQ"/>
<dbReference type="PANTHER" id="PTHR28457">
    <property type="entry name" value="COILED-COIL DOMAIN-CONTAINING PROTEIN 189"/>
    <property type="match status" value="1"/>
</dbReference>
<protein>
    <submittedName>
        <fullName evidence="2">Uncharacterized protein</fullName>
    </submittedName>
</protein>
<feature type="compositionally biased region" description="Polar residues" evidence="1">
    <location>
        <begin position="346"/>
        <end position="373"/>
    </location>
</feature>
<dbReference type="AlphaFoldDB" id="I7MLE8"/>
<dbReference type="InterPro" id="IPR032727">
    <property type="entry name" value="CLAMP"/>
</dbReference>
<feature type="region of interest" description="Disordered" evidence="1">
    <location>
        <begin position="1"/>
        <end position="57"/>
    </location>
</feature>
<feature type="compositionally biased region" description="Polar residues" evidence="1">
    <location>
        <begin position="10"/>
        <end position="21"/>
    </location>
</feature>
<feature type="compositionally biased region" description="Acidic residues" evidence="1">
    <location>
        <begin position="389"/>
        <end position="403"/>
    </location>
</feature>
<dbReference type="Proteomes" id="UP000009168">
    <property type="component" value="Unassembled WGS sequence"/>
</dbReference>
<evidence type="ECO:0000256" key="1">
    <source>
        <dbReference type="SAM" id="MobiDB-lite"/>
    </source>
</evidence>
<feature type="region of interest" description="Disordered" evidence="1">
    <location>
        <begin position="327"/>
        <end position="433"/>
    </location>
</feature>
<evidence type="ECO:0000313" key="2">
    <source>
        <dbReference type="EMBL" id="EAS01963.2"/>
    </source>
</evidence>
<evidence type="ECO:0000313" key="3">
    <source>
        <dbReference type="Proteomes" id="UP000009168"/>
    </source>
</evidence>
<dbReference type="PANTHER" id="PTHR28457:SF1">
    <property type="entry name" value="CILIA- AND FLAGELLA-ASSOCIATED PROTEIN 119"/>
    <property type="match status" value="1"/>
</dbReference>
<sequence length="475" mass="55591">MKKQTPPPQQNNRPKSNAQINPPQPQKGVPVPNLQALPQTTQQTTSTNPGSLSKRNSIIRRLSQRKVSKFQSEEANRPNWRSLSTGLEMLINEEQVKRIWSFDKPKIVISEVLNDLLKRLDAQKNFESMELNIIAEFHLYNIIYAKQTLFLDDYKTAIFLNLMWTLLINDNPDYKILHRRYTQATMNSLNELNSKNVQQIDNTNTLGQVSKNVQQNPQSSQQKIGTLSNIKENYKTIQSDLENFKKWIIKHSTSEVPNSIKIFDAQQIQMIVQFAQNSYFSNFSLYNYCLNNKNKNEEIEIQLFVDKPLDIPPLSDALYMGQPKIEIPEDEEDDHQSKQRQKQKKVSYTESRQREGSTQLDKFSNKNSIQGESLQKIDSEDQRIRFEQEEVEEEGNQFEDQEGFESNQNGFSDEQKHSSQSKRSIKRINSEEQEIRNIVNNKLKSIEEQFQQTIQKRQEELDKQFDEIVNPKKKK</sequence>
<dbReference type="EMBL" id="GG662548">
    <property type="protein sequence ID" value="EAS01963.2"/>
    <property type="molecule type" value="Genomic_DNA"/>
</dbReference>
<dbReference type="Pfam" id="PF14769">
    <property type="entry name" value="CLAMP"/>
    <property type="match status" value="1"/>
</dbReference>
<keyword evidence="3" id="KW-1185">Reference proteome</keyword>
<dbReference type="InParanoid" id="I7MLE8"/>